<keyword evidence="8" id="KW-0732">Signal</keyword>
<evidence type="ECO:0000313" key="10">
    <source>
        <dbReference type="Proteomes" id="UP000887572"/>
    </source>
</evidence>
<dbReference type="Gene3D" id="3.10.200.10">
    <property type="entry name" value="Alpha carbonic anhydrase"/>
    <property type="match status" value="1"/>
</dbReference>
<keyword evidence="10" id="KW-1185">Reference proteome</keyword>
<evidence type="ECO:0000256" key="7">
    <source>
        <dbReference type="ARBA" id="ARBA00048348"/>
    </source>
</evidence>
<dbReference type="SUPFAM" id="SSF51069">
    <property type="entry name" value="Carbonic anhydrase"/>
    <property type="match status" value="1"/>
</dbReference>
<dbReference type="PANTHER" id="PTHR18952">
    <property type="entry name" value="CARBONIC ANHYDRASE"/>
    <property type="match status" value="1"/>
</dbReference>
<dbReference type="InterPro" id="IPR018338">
    <property type="entry name" value="Carbonic_anhydrase_a-class_CS"/>
</dbReference>
<accession>A0A914HN32</accession>
<evidence type="ECO:0000256" key="8">
    <source>
        <dbReference type="RuleBase" id="RU367011"/>
    </source>
</evidence>
<reference evidence="11" key="1">
    <citation type="submission" date="2022-11" db="UniProtKB">
        <authorList>
            <consortium name="WormBaseParasite"/>
        </authorList>
    </citation>
    <scope>IDENTIFICATION</scope>
</reference>
<comment type="catalytic activity">
    <reaction evidence="7 8">
        <text>hydrogencarbonate + H(+) = CO2 + H2O</text>
        <dbReference type="Rhea" id="RHEA:10748"/>
        <dbReference type="ChEBI" id="CHEBI:15377"/>
        <dbReference type="ChEBI" id="CHEBI:15378"/>
        <dbReference type="ChEBI" id="CHEBI:16526"/>
        <dbReference type="ChEBI" id="CHEBI:17544"/>
        <dbReference type="EC" id="4.2.1.1"/>
    </reaction>
</comment>
<dbReference type="GO" id="GO:0004089">
    <property type="term" value="F:carbonate dehydratase activity"/>
    <property type="evidence" value="ECO:0007669"/>
    <property type="project" value="UniProtKB-UniRule"/>
</dbReference>
<name>A0A914HN32_GLORO</name>
<evidence type="ECO:0000256" key="4">
    <source>
        <dbReference type="ARBA" id="ARBA00022723"/>
    </source>
</evidence>
<protein>
    <recommendedName>
        <fullName evidence="3 8">Carbonic anhydrase</fullName>
        <ecNumber evidence="3 8">4.2.1.1</ecNumber>
    </recommendedName>
</protein>
<feature type="signal peptide" evidence="8">
    <location>
        <begin position="1"/>
        <end position="19"/>
    </location>
</feature>
<dbReference type="WBParaSite" id="Gr19_v10_g2676.t1">
    <property type="protein sequence ID" value="Gr19_v10_g2676.t1"/>
    <property type="gene ID" value="Gr19_v10_g2676"/>
</dbReference>
<evidence type="ECO:0000259" key="9">
    <source>
        <dbReference type="PROSITE" id="PS51144"/>
    </source>
</evidence>
<dbReference type="Pfam" id="PF00194">
    <property type="entry name" value="Carb_anhydrase"/>
    <property type="match status" value="1"/>
</dbReference>
<evidence type="ECO:0000256" key="2">
    <source>
        <dbReference type="ARBA" id="ARBA00010718"/>
    </source>
</evidence>
<dbReference type="AlphaFoldDB" id="A0A914HN32"/>
<sequence>MNKIHFVFLVQFLVSVLIAQNKAATTWGFEEHNGPSTWGGRCQAGRRQSPINIKSKWFSSKADKLTFANYDQSGPITLVNNGHSVVVLGFDQWPKQPYIMDGGLGAKYVLHQFHFHWDHSLNGSEHTVDGKFYDAEVHLVHDGLAVLGKFLKLQKGTAPTSLDALEGALGQVVNAGASVQLDAYNVSLHLPPCPRKYFRYNGSLTTPNCDEAVVWTVFAKPAPITPTQLELLHAIHGNDGLTTSNRRPVQPFNFYQKNIMLP</sequence>
<evidence type="ECO:0000256" key="1">
    <source>
        <dbReference type="ARBA" id="ARBA00001947"/>
    </source>
</evidence>
<comment type="similarity">
    <text evidence="2 8">Belongs to the alpha-carbonic anhydrase family.</text>
</comment>
<keyword evidence="5 8" id="KW-0862">Zinc</keyword>
<feature type="domain" description="Alpha-carbonic anhydrase" evidence="9">
    <location>
        <begin position="25"/>
        <end position="261"/>
    </location>
</feature>
<keyword evidence="6 8" id="KW-0456">Lyase</keyword>
<dbReference type="SMART" id="SM01057">
    <property type="entry name" value="Carb_anhydrase"/>
    <property type="match status" value="1"/>
</dbReference>
<dbReference type="InterPro" id="IPR023561">
    <property type="entry name" value="Carbonic_anhydrase_a-class"/>
</dbReference>
<feature type="chain" id="PRO_5038162997" description="Carbonic anhydrase" evidence="8">
    <location>
        <begin position="20"/>
        <end position="262"/>
    </location>
</feature>
<dbReference type="EC" id="4.2.1.1" evidence="3 8"/>
<proteinExistence type="inferred from homology"/>
<evidence type="ECO:0000256" key="5">
    <source>
        <dbReference type="ARBA" id="ARBA00022833"/>
    </source>
</evidence>
<dbReference type="GO" id="GO:0008270">
    <property type="term" value="F:zinc ion binding"/>
    <property type="evidence" value="ECO:0007669"/>
    <property type="project" value="UniProtKB-UniRule"/>
</dbReference>
<dbReference type="PANTHER" id="PTHR18952:SF141">
    <property type="entry name" value="CARBONIC ANHYDRASE"/>
    <property type="match status" value="1"/>
</dbReference>
<evidence type="ECO:0000313" key="11">
    <source>
        <dbReference type="WBParaSite" id="Gr19_v10_g2676.t1"/>
    </source>
</evidence>
<dbReference type="InterPro" id="IPR036398">
    <property type="entry name" value="CA_dom_sf"/>
</dbReference>
<dbReference type="GO" id="GO:0005737">
    <property type="term" value="C:cytoplasm"/>
    <property type="evidence" value="ECO:0007669"/>
    <property type="project" value="TreeGrafter"/>
</dbReference>
<comment type="function">
    <text evidence="8">Reversible hydration of carbon dioxide.</text>
</comment>
<evidence type="ECO:0000256" key="6">
    <source>
        <dbReference type="ARBA" id="ARBA00023239"/>
    </source>
</evidence>
<dbReference type="PROSITE" id="PS00162">
    <property type="entry name" value="ALPHA_CA_1"/>
    <property type="match status" value="1"/>
</dbReference>
<dbReference type="PROSITE" id="PS51144">
    <property type="entry name" value="ALPHA_CA_2"/>
    <property type="match status" value="1"/>
</dbReference>
<organism evidence="10 11">
    <name type="scientific">Globodera rostochiensis</name>
    <name type="common">Golden nematode worm</name>
    <name type="synonym">Heterodera rostochiensis</name>
    <dbReference type="NCBI Taxonomy" id="31243"/>
    <lineage>
        <taxon>Eukaryota</taxon>
        <taxon>Metazoa</taxon>
        <taxon>Ecdysozoa</taxon>
        <taxon>Nematoda</taxon>
        <taxon>Chromadorea</taxon>
        <taxon>Rhabditida</taxon>
        <taxon>Tylenchina</taxon>
        <taxon>Tylenchomorpha</taxon>
        <taxon>Tylenchoidea</taxon>
        <taxon>Heteroderidae</taxon>
        <taxon>Heteroderinae</taxon>
        <taxon>Globodera</taxon>
    </lineage>
</organism>
<dbReference type="CDD" id="cd00326">
    <property type="entry name" value="alpha_CA"/>
    <property type="match status" value="1"/>
</dbReference>
<dbReference type="InterPro" id="IPR001148">
    <property type="entry name" value="CA_dom"/>
</dbReference>
<comment type="cofactor">
    <cofactor evidence="1 8">
        <name>Zn(2+)</name>
        <dbReference type="ChEBI" id="CHEBI:29105"/>
    </cofactor>
</comment>
<keyword evidence="4 8" id="KW-0479">Metal-binding</keyword>
<dbReference type="Proteomes" id="UP000887572">
    <property type="component" value="Unplaced"/>
</dbReference>
<evidence type="ECO:0000256" key="3">
    <source>
        <dbReference type="ARBA" id="ARBA00012925"/>
    </source>
</evidence>